<dbReference type="GO" id="GO:0005737">
    <property type="term" value="C:cytoplasm"/>
    <property type="evidence" value="ECO:0007669"/>
    <property type="project" value="TreeGrafter"/>
</dbReference>
<dbReference type="InterPro" id="IPR005000">
    <property type="entry name" value="Aldolase/citrate-lyase_domain"/>
</dbReference>
<dbReference type="EMBL" id="BANC01000101">
    <property type="protein sequence ID" value="GAN81573.1"/>
    <property type="molecule type" value="Genomic_DNA"/>
</dbReference>
<sequence>MPATSSQDSAGLPAPTDFRARLSRQEVLTGTFIKTPTGHAIEIFGELGYDFVVIDEEHAPFDRGAIDNAILAARASGTAAFVRIASPSASNILSVLDCGATGILAPHVASAARAREIAAAARYKGGKRGFSGSPRAGGYGAVPMWSHVEAQDRMVTVIAQIEDPEALDEIEEIARTEGVDALFLGRGDLSVALGAASPEAGEVKHACAKVIAAARDAGKPVAAFVGSAREAQALHALGVCAFIVSSDQGFMREAAKAALVGMRQIGENAVPVTGKEGALA</sequence>
<dbReference type="RefSeq" id="WP_073211958.1">
    <property type="nucleotide sequence ID" value="NZ_BANC01000101.1"/>
</dbReference>
<evidence type="ECO:0000256" key="2">
    <source>
        <dbReference type="ARBA" id="ARBA00022723"/>
    </source>
</evidence>
<gene>
    <name evidence="5" type="ORF">Aam_103_017</name>
</gene>
<evidence type="ECO:0000313" key="6">
    <source>
        <dbReference type="Proteomes" id="UP000032668"/>
    </source>
</evidence>
<dbReference type="GO" id="GO:0046872">
    <property type="term" value="F:metal ion binding"/>
    <property type="evidence" value="ECO:0007669"/>
    <property type="project" value="UniProtKB-KW"/>
</dbReference>
<comment type="similarity">
    <text evidence="1">Belongs to the HpcH/HpaI aldolase family.</text>
</comment>
<evidence type="ECO:0000313" key="5">
    <source>
        <dbReference type="EMBL" id="GAN81573.1"/>
    </source>
</evidence>
<keyword evidence="2" id="KW-0479">Metal-binding</keyword>
<accession>A0A0D6PK36</accession>
<protein>
    <submittedName>
        <fullName evidence="5">Aldolase/citrate lyase</fullName>
    </submittedName>
</protein>
<proteinExistence type="inferred from homology"/>
<dbReference type="PANTHER" id="PTHR30502:SF0">
    <property type="entry name" value="PHOSPHOENOLPYRUVATE CARBOXYLASE FAMILY PROTEIN"/>
    <property type="match status" value="1"/>
</dbReference>
<evidence type="ECO:0000256" key="3">
    <source>
        <dbReference type="ARBA" id="ARBA00023239"/>
    </source>
</evidence>
<keyword evidence="3 5" id="KW-0456">Lyase</keyword>
<organism evidence="5 6">
    <name type="scientific">Acidocella aminolytica 101 = DSM 11237</name>
    <dbReference type="NCBI Taxonomy" id="1120923"/>
    <lineage>
        <taxon>Bacteria</taxon>
        <taxon>Pseudomonadati</taxon>
        <taxon>Pseudomonadota</taxon>
        <taxon>Alphaproteobacteria</taxon>
        <taxon>Acetobacterales</taxon>
        <taxon>Acidocellaceae</taxon>
        <taxon>Acidocella</taxon>
    </lineage>
</organism>
<name>A0A0D6PK36_9PROT</name>
<dbReference type="OrthoDB" id="9802624at2"/>
<dbReference type="InterPro" id="IPR040442">
    <property type="entry name" value="Pyrv_kinase-like_dom_sf"/>
</dbReference>
<evidence type="ECO:0000256" key="1">
    <source>
        <dbReference type="ARBA" id="ARBA00005568"/>
    </source>
</evidence>
<evidence type="ECO:0000259" key="4">
    <source>
        <dbReference type="Pfam" id="PF03328"/>
    </source>
</evidence>
<keyword evidence="6" id="KW-1185">Reference proteome</keyword>
<dbReference type="STRING" id="1120923.SAMN02746095_03395"/>
<dbReference type="PANTHER" id="PTHR30502">
    <property type="entry name" value="2-KETO-3-DEOXY-L-RHAMNONATE ALDOLASE"/>
    <property type="match status" value="1"/>
</dbReference>
<dbReference type="InterPro" id="IPR050251">
    <property type="entry name" value="HpcH-HpaI_aldolase"/>
</dbReference>
<comment type="caution">
    <text evidence="5">The sequence shown here is derived from an EMBL/GenBank/DDBJ whole genome shotgun (WGS) entry which is preliminary data.</text>
</comment>
<reference evidence="5 6" key="1">
    <citation type="submission" date="2012-11" db="EMBL/GenBank/DDBJ databases">
        <title>Whole genome sequence of Acidocella aminolytica 101 = DSM 11237.</title>
        <authorList>
            <person name="Azuma Y."/>
            <person name="Higashiura N."/>
            <person name="Hirakawa H."/>
            <person name="Matsushita K."/>
        </authorList>
    </citation>
    <scope>NUCLEOTIDE SEQUENCE [LARGE SCALE GENOMIC DNA]</scope>
    <source>
        <strain evidence="6">101 / DSM 11237</strain>
    </source>
</reference>
<feature type="domain" description="HpcH/HpaI aldolase/citrate lyase" evidence="4">
    <location>
        <begin position="30"/>
        <end position="233"/>
    </location>
</feature>
<dbReference type="SUPFAM" id="SSF51621">
    <property type="entry name" value="Phosphoenolpyruvate/pyruvate domain"/>
    <property type="match status" value="1"/>
</dbReference>
<dbReference type="GO" id="GO:0016832">
    <property type="term" value="F:aldehyde-lyase activity"/>
    <property type="evidence" value="ECO:0007669"/>
    <property type="project" value="TreeGrafter"/>
</dbReference>
<dbReference type="Pfam" id="PF03328">
    <property type="entry name" value="HpcH_HpaI"/>
    <property type="match status" value="1"/>
</dbReference>
<dbReference type="Gene3D" id="3.20.20.60">
    <property type="entry name" value="Phosphoenolpyruvate-binding domains"/>
    <property type="match status" value="1"/>
</dbReference>
<dbReference type="AlphaFoldDB" id="A0A0D6PK36"/>
<dbReference type="Proteomes" id="UP000032668">
    <property type="component" value="Unassembled WGS sequence"/>
</dbReference>
<dbReference type="InterPro" id="IPR015813">
    <property type="entry name" value="Pyrv/PenolPyrv_kinase-like_dom"/>
</dbReference>